<feature type="transmembrane region" description="Helical" evidence="1">
    <location>
        <begin position="55"/>
        <end position="75"/>
    </location>
</feature>
<accession>A0ABQ6HZ44</accession>
<organism evidence="2 3">
    <name type="scientific">Luteimicrobium album</name>
    <dbReference type="NCBI Taxonomy" id="1054550"/>
    <lineage>
        <taxon>Bacteria</taxon>
        <taxon>Bacillati</taxon>
        <taxon>Actinomycetota</taxon>
        <taxon>Actinomycetes</taxon>
        <taxon>Micrococcales</taxon>
        <taxon>Luteimicrobium</taxon>
    </lineage>
</organism>
<sequence length="219" mass="22882">MSEIDGSVAEDREFSELLRSAAPPVPAVTGAVLTELHAVTRAAAGLRQRARRRRWFTGVGAVAALAASGVGGAAIGSQPAEDYSWGKGTSWASWAEHPAATLTYRLPGGGTCEQRLGEVDAADPASEAFATKFMRSTDLVAGADVRAAISKLRSEDYQVHSPDGKMVQGGFGTPFYNADYEYDQAVTAAVQTEILAAAAAAGHSGPSYTGQTRCKGETW</sequence>
<keyword evidence="3" id="KW-1185">Reference proteome</keyword>
<keyword evidence="1" id="KW-0812">Transmembrane</keyword>
<evidence type="ECO:0000313" key="2">
    <source>
        <dbReference type="EMBL" id="GMA23756.1"/>
    </source>
</evidence>
<proteinExistence type="predicted"/>
<gene>
    <name evidence="2" type="ORF">GCM10025864_15150</name>
</gene>
<keyword evidence="1" id="KW-0472">Membrane</keyword>
<protein>
    <submittedName>
        <fullName evidence="2">Uncharacterized protein</fullName>
    </submittedName>
</protein>
<evidence type="ECO:0000313" key="3">
    <source>
        <dbReference type="Proteomes" id="UP001157091"/>
    </source>
</evidence>
<dbReference type="EMBL" id="BSUK01000001">
    <property type="protein sequence ID" value="GMA23756.1"/>
    <property type="molecule type" value="Genomic_DNA"/>
</dbReference>
<dbReference type="RefSeq" id="WP_284292689.1">
    <property type="nucleotide sequence ID" value="NZ_BSUK01000001.1"/>
</dbReference>
<comment type="caution">
    <text evidence="2">The sequence shown here is derived from an EMBL/GenBank/DDBJ whole genome shotgun (WGS) entry which is preliminary data.</text>
</comment>
<reference evidence="3" key="1">
    <citation type="journal article" date="2019" name="Int. J. Syst. Evol. Microbiol.">
        <title>The Global Catalogue of Microorganisms (GCM) 10K type strain sequencing project: providing services to taxonomists for standard genome sequencing and annotation.</title>
        <authorList>
            <consortium name="The Broad Institute Genomics Platform"/>
            <consortium name="The Broad Institute Genome Sequencing Center for Infectious Disease"/>
            <person name="Wu L."/>
            <person name="Ma J."/>
        </authorList>
    </citation>
    <scope>NUCLEOTIDE SEQUENCE [LARGE SCALE GENOMIC DNA]</scope>
    <source>
        <strain evidence="3">NBRC 106348</strain>
    </source>
</reference>
<dbReference type="Proteomes" id="UP001157091">
    <property type="component" value="Unassembled WGS sequence"/>
</dbReference>
<keyword evidence="1" id="KW-1133">Transmembrane helix</keyword>
<evidence type="ECO:0000256" key="1">
    <source>
        <dbReference type="SAM" id="Phobius"/>
    </source>
</evidence>
<name>A0ABQ6HZ44_9MICO</name>